<accession>A0A7W9GQM6</accession>
<keyword evidence="1" id="KW-0808">Transferase</keyword>
<feature type="transmembrane region" description="Helical" evidence="5">
    <location>
        <begin position="129"/>
        <end position="151"/>
    </location>
</feature>
<gene>
    <name evidence="8" type="ORF">HD601_002813</name>
</gene>
<sequence length="516" mass="54329">MSTVPTPRAAGPAARGPARPDDADDPVEDRTADPVEDRTADPVEDRTADAVVDDDPVPETEAAAATERGPRALPPGEPPAGKTGARTPDAAADPGAPPRFARSSDGRMVAGVAVALAAQFKVQPLAVRIAFSLLSAVSGFGVVLYLALWIFTPLDQTVAREAEEEAAPAGIAAATRTGKRKRRTFVQRTGDLGQLAALVVLGAGVWLLVQQTPLGVSPAVFFPLLLAAAGLTLVWRAADEQERSRLSAISPRLPWLAALTGKGGWIAAMRVVAGAGVVVAGVVVFLVGQGQFDATMDALGGVLVILVGVGLITGPWLWKLWRNLETERRARIVSQERADMASHLHDSVLQTLALIQKQANDPRAVVRLARSQERDLRGWLYSDLVDDGSSLAAALTKMAAEVEDAFGTPVEVVTVGDAEIDDVARAVLKAAREATVNAAKHSGADKIDIFVEAGDDGVEVFVRDRGAGFDPDSVPEDRLGVRRSVIGRMERHGGEATIRSAPGEGTEVRLSTRRSS</sequence>
<evidence type="ECO:0000256" key="3">
    <source>
        <dbReference type="ARBA" id="ARBA00023012"/>
    </source>
</evidence>
<comment type="caution">
    <text evidence="8">The sequence shown here is derived from an EMBL/GenBank/DDBJ whole genome shotgun (WGS) entry which is preliminary data.</text>
</comment>
<feature type="domain" description="Phage shock protein PspC N-terminal" evidence="7">
    <location>
        <begin position="99"/>
        <end position="153"/>
    </location>
</feature>
<dbReference type="Proteomes" id="UP000542813">
    <property type="component" value="Unassembled WGS sequence"/>
</dbReference>
<keyword evidence="9" id="KW-1185">Reference proteome</keyword>
<feature type="domain" description="Histidine kinase/HSP90-like ATPase" evidence="6">
    <location>
        <begin position="426"/>
        <end position="511"/>
    </location>
</feature>
<dbReference type="PANTHER" id="PTHR24421">
    <property type="entry name" value="NITRATE/NITRITE SENSOR PROTEIN NARX-RELATED"/>
    <property type="match status" value="1"/>
</dbReference>
<feature type="transmembrane region" description="Helical" evidence="5">
    <location>
        <begin position="271"/>
        <end position="292"/>
    </location>
</feature>
<dbReference type="InterPro" id="IPR003594">
    <property type="entry name" value="HATPase_dom"/>
</dbReference>
<evidence type="ECO:0000256" key="5">
    <source>
        <dbReference type="SAM" id="Phobius"/>
    </source>
</evidence>
<dbReference type="Gene3D" id="3.30.565.10">
    <property type="entry name" value="Histidine kinase-like ATPase, C-terminal domain"/>
    <property type="match status" value="1"/>
</dbReference>
<evidence type="ECO:0000259" key="6">
    <source>
        <dbReference type="Pfam" id="PF02518"/>
    </source>
</evidence>
<dbReference type="Pfam" id="PF02518">
    <property type="entry name" value="HATPase_c"/>
    <property type="match status" value="1"/>
</dbReference>
<dbReference type="GO" id="GO:0000160">
    <property type="term" value="P:phosphorelay signal transduction system"/>
    <property type="evidence" value="ECO:0007669"/>
    <property type="project" value="UniProtKB-KW"/>
</dbReference>
<dbReference type="InterPro" id="IPR036890">
    <property type="entry name" value="HATPase_C_sf"/>
</dbReference>
<keyword evidence="3" id="KW-0902">Two-component regulatory system</keyword>
<dbReference type="Pfam" id="PF04024">
    <property type="entry name" value="PspC"/>
    <property type="match status" value="1"/>
</dbReference>
<evidence type="ECO:0000259" key="7">
    <source>
        <dbReference type="Pfam" id="PF04024"/>
    </source>
</evidence>
<feature type="transmembrane region" description="Helical" evidence="5">
    <location>
        <begin position="215"/>
        <end position="235"/>
    </location>
</feature>
<feature type="transmembrane region" description="Helical" evidence="5">
    <location>
        <begin position="298"/>
        <end position="318"/>
    </location>
</feature>
<dbReference type="AlphaFoldDB" id="A0A7W9GQM6"/>
<reference evidence="8 9" key="1">
    <citation type="submission" date="2020-08" db="EMBL/GenBank/DDBJ databases">
        <title>Sequencing the genomes of 1000 actinobacteria strains.</title>
        <authorList>
            <person name="Klenk H.-P."/>
        </authorList>
    </citation>
    <scope>NUCLEOTIDE SEQUENCE [LARGE SCALE GENOMIC DNA]</scope>
    <source>
        <strain evidence="8 9">DSM 102122</strain>
    </source>
</reference>
<feature type="compositionally biased region" description="Low complexity" evidence="4">
    <location>
        <begin position="1"/>
        <end position="17"/>
    </location>
</feature>
<feature type="region of interest" description="Disordered" evidence="4">
    <location>
        <begin position="492"/>
        <end position="516"/>
    </location>
</feature>
<feature type="transmembrane region" description="Helical" evidence="5">
    <location>
        <begin position="189"/>
        <end position="209"/>
    </location>
</feature>
<evidence type="ECO:0000256" key="2">
    <source>
        <dbReference type="ARBA" id="ARBA00022777"/>
    </source>
</evidence>
<dbReference type="InterPro" id="IPR050482">
    <property type="entry name" value="Sensor_HK_TwoCompSys"/>
</dbReference>
<evidence type="ECO:0000313" key="8">
    <source>
        <dbReference type="EMBL" id="MBB5788238.1"/>
    </source>
</evidence>
<feature type="region of interest" description="Disordered" evidence="4">
    <location>
        <begin position="1"/>
        <end position="103"/>
    </location>
</feature>
<dbReference type="EMBL" id="JACHMM010000001">
    <property type="protein sequence ID" value="MBB5788238.1"/>
    <property type="molecule type" value="Genomic_DNA"/>
</dbReference>
<keyword evidence="2 8" id="KW-0418">Kinase</keyword>
<dbReference type="CDD" id="cd16917">
    <property type="entry name" value="HATPase_UhpB-NarQ-NarX-like"/>
    <property type="match status" value="1"/>
</dbReference>
<evidence type="ECO:0000313" key="9">
    <source>
        <dbReference type="Proteomes" id="UP000542813"/>
    </source>
</evidence>
<protein>
    <submittedName>
        <fullName evidence="8">Signal transduction histidine kinase</fullName>
    </submittedName>
</protein>
<dbReference type="RefSeq" id="WP_184822792.1">
    <property type="nucleotide sequence ID" value="NZ_JACHMM010000001.1"/>
</dbReference>
<dbReference type="GO" id="GO:0016301">
    <property type="term" value="F:kinase activity"/>
    <property type="evidence" value="ECO:0007669"/>
    <property type="project" value="UniProtKB-KW"/>
</dbReference>
<dbReference type="InterPro" id="IPR007168">
    <property type="entry name" value="Phageshock_PspC_N"/>
</dbReference>
<evidence type="ECO:0000256" key="1">
    <source>
        <dbReference type="ARBA" id="ARBA00022679"/>
    </source>
</evidence>
<name>A0A7W9GQM6_9ACTN</name>
<feature type="compositionally biased region" description="Low complexity" evidence="4">
    <location>
        <begin position="83"/>
        <end position="94"/>
    </location>
</feature>
<keyword evidence="5" id="KW-0472">Membrane</keyword>
<keyword evidence="5" id="KW-0812">Transmembrane</keyword>
<feature type="compositionally biased region" description="Basic and acidic residues" evidence="4">
    <location>
        <begin position="28"/>
        <end position="48"/>
    </location>
</feature>
<dbReference type="SUPFAM" id="SSF55874">
    <property type="entry name" value="ATPase domain of HSP90 chaperone/DNA topoisomerase II/histidine kinase"/>
    <property type="match status" value="1"/>
</dbReference>
<keyword evidence="5" id="KW-1133">Transmembrane helix</keyword>
<dbReference type="PANTHER" id="PTHR24421:SF61">
    <property type="entry name" value="OXYGEN SENSOR HISTIDINE KINASE NREB"/>
    <property type="match status" value="1"/>
</dbReference>
<evidence type="ECO:0000256" key="4">
    <source>
        <dbReference type="SAM" id="MobiDB-lite"/>
    </source>
</evidence>
<organism evidence="8 9">
    <name type="scientific">Jiangella mangrovi</name>
    <dbReference type="NCBI Taxonomy" id="1524084"/>
    <lineage>
        <taxon>Bacteria</taxon>
        <taxon>Bacillati</taxon>
        <taxon>Actinomycetota</taxon>
        <taxon>Actinomycetes</taxon>
        <taxon>Jiangellales</taxon>
        <taxon>Jiangellaceae</taxon>
        <taxon>Jiangella</taxon>
    </lineage>
</organism>
<proteinExistence type="predicted"/>